<organism evidence="2 3">
    <name type="scientific">Trichocladium antarcticum</name>
    <dbReference type="NCBI Taxonomy" id="1450529"/>
    <lineage>
        <taxon>Eukaryota</taxon>
        <taxon>Fungi</taxon>
        <taxon>Dikarya</taxon>
        <taxon>Ascomycota</taxon>
        <taxon>Pezizomycotina</taxon>
        <taxon>Sordariomycetes</taxon>
        <taxon>Sordariomycetidae</taxon>
        <taxon>Sordariales</taxon>
        <taxon>Chaetomiaceae</taxon>
        <taxon>Trichocladium</taxon>
    </lineage>
</organism>
<name>A0AAN6UEV9_9PEZI</name>
<evidence type="ECO:0000313" key="3">
    <source>
        <dbReference type="Proteomes" id="UP001304895"/>
    </source>
</evidence>
<sequence length="156" mass="17965">MLIRERGKYNITVLRKASFSVSSIRSGIGRSRELSSTCLLLMALSRNRVRNGDFVRLAFLEKHYTKETDSKGKEIYWPINLKEDITWEIRLMAAYRATPISKPEKDRSAREEEDDASKGPSNRQSSTKRKRVSKESDNKDYIPSPQKGKKAKLALR</sequence>
<gene>
    <name evidence="2" type="ORF">BT67DRAFT_437063</name>
</gene>
<feature type="region of interest" description="Disordered" evidence="1">
    <location>
        <begin position="100"/>
        <end position="156"/>
    </location>
</feature>
<evidence type="ECO:0000313" key="2">
    <source>
        <dbReference type="EMBL" id="KAK4130351.1"/>
    </source>
</evidence>
<reference evidence="2" key="1">
    <citation type="journal article" date="2023" name="Mol. Phylogenet. Evol.">
        <title>Genome-scale phylogeny and comparative genomics of the fungal order Sordariales.</title>
        <authorList>
            <person name="Hensen N."/>
            <person name="Bonometti L."/>
            <person name="Westerberg I."/>
            <person name="Brannstrom I.O."/>
            <person name="Guillou S."/>
            <person name="Cros-Aarteil S."/>
            <person name="Calhoun S."/>
            <person name="Haridas S."/>
            <person name="Kuo A."/>
            <person name="Mondo S."/>
            <person name="Pangilinan J."/>
            <person name="Riley R."/>
            <person name="LaButti K."/>
            <person name="Andreopoulos B."/>
            <person name="Lipzen A."/>
            <person name="Chen C."/>
            <person name="Yan M."/>
            <person name="Daum C."/>
            <person name="Ng V."/>
            <person name="Clum A."/>
            <person name="Steindorff A."/>
            <person name="Ohm R.A."/>
            <person name="Martin F."/>
            <person name="Silar P."/>
            <person name="Natvig D.O."/>
            <person name="Lalanne C."/>
            <person name="Gautier V."/>
            <person name="Ament-Velasquez S.L."/>
            <person name="Kruys A."/>
            <person name="Hutchinson M.I."/>
            <person name="Powell A.J."/>
            <person name="Barry K."/>
            <person name="Miller A.N."/>
            <person name="Grigoriev I.V."/>
            <person name="Debuchy R."/>
            <person name="Gladieux P."/>
            <person name="Hiltunen Thoren M."/>
            <person name="Johannesson H."/>
        </authorList>
    </citation>
    <scope>NUCLEOTIDE SEQUENCE</scope>
    <source>
        <strain evidence="2">CBS 123565</strain>
    </source>
</reference>
<accession>A0AAN6UEV9</accession>
<keyword evidence="3" id="KW-1185">Reference proteome</keyword>
<reference evidence="2" key="2">
    <citation type="submission" date="2023-05" db="EMBL/GenBank/DDBJ databases">
        <authorList>
            <consortium name="Lawrence Berkeley National Laboratory"/>
            <person name="Steindorff A."/>
            <person name="Hensen N."/>
            <person name="Bonometti L."/>
            <person name="Westerberg I."/>
            <person name="Brannstrom I.O."/>
            <person name="Guillou S."/>
            <person name="Cros-Aarteil S."/>
            <person name="Calhoun S."/>
            <person name="Haridas S."/>
            <person name="Kuo A."/>
            <person name="Mondo S."/>
            <person name="Pangilinan J."/>
            <person name="Riley R."/>
            <person name="Labutti K."/>
            <person name="Andreopoulos B."/>
            <person name="Lipzen A."/>
            <person name="Chen C."/>
            <person name="Yanf M."/>
            <person name="Daum C."/>
            <person name="Ng V."/>
            <person name="Clum A."/>
            <person name="Ohm R."/>
            <person name="Martin F."/>
            <person name="Silar P."/>
            <person name="Natvig D."/>
            <person name="Lalanne C."/>
            <person name="Gautier V."/>
            <person name="Ament-Velasquez S.L."/>
            <person name="Kruys A."/>
            <person name="Hutchinson M.I."/>
            <person name="Powell A.J."/>
            <person name="Barry K."/>
            <person name="Miller A.N."/>
            <person name="Grigoriev I.V."/>
            <person name="Debuchy R."/>
            <person name="Gladieux P."/>
            <person name="Thoren M.H."/>
            <person name="Johannesson H."/>
        </authorList>
    </citation>
    <scope>NUCLEOTIDE SEQUENCE</scope>
    <source>
        <strain evidence="2">CBS 123565</strain>
    </source>
</reference>
<comment type="caution">
    <text evidence="2">The sequence shown here is derived from an EMBL/GenBank/DDBJ whole genome shotgun (WGS) entry which is preliminary data.</text>
</comment>
<dbReference type="AlphaFoldDB" id="A0AAN6UEV9"/>
<dbReference type="Proteomes" id="UP001304895">
    <property type="component" value="Unassembled WGS sequence"/>
</dbReference>
<dbReference type="EMBL" id="MU853437">
    <property type="protein sequence ID" value="KAK4130351.1"/>
    <property type="molecule type" value="Genomic_DNA"/>
</dbReference>
<protein>
    <submittedName>
        <fullName evidence="2">Uncharacterized protein</fullName>
    </submittedName>
</protein>
<feature type="compositionally biased region" description="Basic residues" evidence="1">
    <location>
        <begin position="147"/>
        <end position="156"/>
    </location>
</feature>
<proteinExistence type="predicted"/>
<evidence type="ECO:0000256" key="1">
    <source>
        <dbReference type="SAM" id="MobiDB-lite"/>
    </source>
</evidence>